<evidence type="ECO:0000313" key="11">
    <source>
        <dbReference type="Proteomes" id="UP000199225"/>
    </source>
</evidence>
<feature type="transmembrane region" description="Helical" evidence="8">
    <location>
        <begin position="129"/>
        <end position="151"/>
    </location>
</feature>
<evidence type="ECO:0000256" key="3">
    <source>
        <dbReference type="ARBA" id="ARBA00022448"/>
    </source>
</evidence>
<dbReference type="InterPro" id="IPR004680">
    <property type="entry name" value="Cit_transptr-like_dom"/>
</dbReference>
<evidence type="ECO:0000313" key="10">
    <source>
        <dbReference type="EMBL" id="SDI93170.1"/>
    </source>
</evidence>
<feature type="transmembrane region" description="Helical" evidence="8">
    <location>
        <begin position="358"/>
        <end position="391"/>
    </location>
</feature>
<dbReference type="GO" id="GO:0005886">
    <property type="term" value="C:plasma membrane"/>
    <property type="evidence" value="ECO:0007669"/>
    <property type="project" value="UniProtKB-SubCell"/>
</dbReference>
<dbReference type="EMBL" id="FNEV01000001">
    <property type="protein sequence ID" value="SDI93170.1"/>
    <property type="molecule type" value="Genomic_DNA"/>
</dbReference>
<dbReference type="AlphaFoldDB" id="A0A1G8PMV6"/>
<dbReference type="RefSeq" id="WP_093190621.1">
    <property type="nucleotide sequence ID" value="NZ_FNEV01000001.1"/>
</dbReference>
<feature type="transmembrane region" description="Helical" evidence="8">
    <location>
        <begin position="90"/>
        <end position="117"/>
    </location>
</feature>
<sequence length="426" mass="46755">MESLFTILIFAAVYAFVIMEMWNRAAVALTGALLLIIVQIMSWEEAMDMVEWETIILLFSMMVLVGVVKHTGVFDYFAVRLAELVGGKAIPLLMVSGLFTAVGSAFLDNVTTVLLYTPILLTLTRRLDLPAFPFLVTTILSANIGGAATLVGDPPNIMIGQAVERFSFISFLSHLAPVVIVILLIVFFLLYMMFRSSLSGKESEKLYRSMDSPGEYLADHAFVVKASGTLLLTICSFLLHPFLPIDLTSLAMAGALLMLLVSHPYMETGKVFEKIEWETLFFFLGLFVLVGGLEKTGLLDRLALTVMETSKEDVALTSMAVLWSSGILSGLIDNIPFVAAMIPVVQEMADLGFDQIDVVWWSLALGACLGGNATLIGSSCNMVVAGIAANYRTPLPFLRYMKYGMLFTLLSLIIATVYVFFRYLQG</sequence>
<comment type="similarity">
    <text evidence="2">Belongs to the CitM (TC 2.A.11) transporter family.</text>
</comment>
<name>A0A1G8PMV6_9BACI</name>
<dbReference type="Pfam" id="PF03600">
    <property type="entry name" value="CitMHS"/>
    <property type="match status" value="1"/>
</dbReference>
<feature type="transmembrane region" description="Helical" evidence="8">
    <location>
        <begin position="55"/>
        <end position="78"/>
    </location>
</feature>
<gene>
    <name evidence="10" type="ORF">SAMN04490247_0059</name>
</gene>
<dbReference type="PRINTS" id="PR00758">
    <property type="entry name" value="ARSENICPUMP"/>
</dbReference>
<protein>
    <submittedName>
        <fullName evidence="10">Na+/H+ antiporter NhaD</fullName>
    </submittedName>
</protein>
<dbReference type="CDD" id="cd01116">
    <property type="entry name" value="P_permease"/>
    <property type="match status" value="1"/>
</dbReference>
<keyword evidence="3" id="KW-0813">Transport</keyword>
<keyword evidence="5 8" id="KW-0812">Transmembrane</keyword>
<feature type="transmembrane region" description="Helical" evidence="8">
    <location>
        <begin position="275"/>
        <end position="293"/>
    </location>
</feature>
<reference evidence="11" key="1">
    <citation type="submission" date="2016-10" db="EMBL/GenBank/DDBJ databases">
        <authorList>
            <person name="Varghese N."/>
            <person name="Submissions S."/>
        </authorList>
    </citation>
    <scope>NUCLEOTIDE SEQUENCE [LARGE SCALE GENOMIC DNA]</scope>
    <source>
        <strain evidence="11">DSM 4771</strain>
    </source>
</reference>
<dbReference type="InterPro" id="IPR000802">
    <property type="entry name" value="Arsenical_pump_ArsB"/>
</dbReference>
<keyword evidence="11" id="KW-1185">Reference proteome</keyword>
<evidence type="ECO:0000256" key="4">
    <source>
        <dbReference type="ARBA" id="ARBA00022475"/>
    </source>
</evidence>
<dbReference type="OrthoDB" id="9765532at2"/>
<feature type="transmembrane region" description="Helical" evidence="8">
    <location>
        <begin position="215"/>
        <end position="239"/>
    </location>
</feature>
<evidence type="ECO:0000256" key="8">
    <source>
        <dbReference type="SAM" id="Phobius"/>
    </source>
</evidence>
<dbReference type="Proteomes" id="UP000199225">
    <property type="component" value="Unassembled WGS sequence"/>
</dbReference>
<dbReference type="PANTHER" id="PTHR43568">
    <property type="entry name" value="P PROTEIN"/>
    <property type="match status" value="1"/>
</dbReference>
<evidence type="ECO:0000256" key="6">
    <source>
        <dbReference type="ARBA" id="ARBA00022989"/>
    </source>
</evidence>
<comment type="subcellular location">
    <subcellularLocation>
        <location evidence="1">Cell membrane</location>
        <topology evidence="1">Multi-pass membrane protein</topology>
    </subcellularLocation>
</comment>
<dbReference type="PANTHER" id="PTHR43568:SF1">
    <property type="entry name" value="P PROTEIN"/>
    <property type="match status" value="1"/>
</dbReference>
<feature type="transmembrane region" description="Helical" evidence="8">
    <location>
        <begin position="245"/>
        <end position="263"/>
    </location>
</feature>
<organism evidence="10 11">
    <name type="scientific">Salimicrobium halophilum</name>
    <dbReference type="NCBI Taxonomy" id="86666"/>
    <lineage>
        <taxon>Bacteria</taxon>
        <taxon>Bacillati</taxon>
        <taxon>Bacillota</taxon>
        <taxon>Bacilli</taxon>
        <taxon>Bacillales</taxon>
        <taxon>Bacillaceae</taxon>
        <taxon>Salimicrobium</taxon>
    </lineage>
</organism>
<accession>A0A1G8PMV6</accession>
<feature type="transmembrane region" description="Helical" evidence="8">
    <location>
        <begin position="25"/>
        <end position="43"/>
    </location>
</feature>
<keyword evidence="7 8" id="KW-0472">Membrane</keyword>
<evidence type="ECO:0000256" key="1">
    <source>
        <dbReference type="ARBA" id="ARBA00004651"/>
    </source>
</evidence>
<proteinExistence type="inferred from homology"/>
<feature type="transmembrane region" description="Helical" evidence="8">
    <location>
        <begin position="403"/>
        <end position="421"/>
    </location>
</feature>
<dbReference type="GO" id="GO:0015105">
    <property type="term" value="F:arsenite transmembrane transporter activity"/>
    <property type="evidence" value="ECO:0007669"/>
    <property type="project" value="InterPro"/>
</dbReference>
<evidence type="ECO:0000259" key="9">
    <source>
        <dbReference type="Pfam" id="PF03600"/>
    </source>
</evidence>
<evidence type="ECO:0000256" key="2">
    <source>
        <dbReference type="ARBA" id="ARBA00009843"/>
    </source>
</evidence>
<evidence type="ECO:0000256" key="5">
    <source>
        <dbReference type="ARBA" id="ARBA00022692"/>
    </source>
</evidence>
<feature type="domain" description="Citrate transporter-like" evidence="9">
    <location>
        <begin position="14"/>
        <end position="366"/>
    </location>
</feature>
<keyword evidence="6 8" id="KW-1133">Transmembrane helix</keyword>
<keyword evidence="4" id="KW-1003">Cell membrane</keyword>
<evidence type="ECO:0000256" key="7">
    <source>
        <dbReference type="ARBA" id="ARBA00023136"/>
    </source>
</evidence>
<dbReference type="InterPro" id="IPR051475">
    <property type="entry name" value="Diverse_Ion_Transporter"/>
</dbReference>
<feature type="transmembrane region" description="Helical" evidence="8">
    <location>
        <begin position="171"/>
        <end position="194"/>
    </location>
</feature>
<dbReference type="STRING" id="86666.SAMN04490247_0059"/>